<dbReference type="eggNOG" id="COG0789">
    <property type="taxonomic scope" value="Bacteria"/>
</dbReference>
<protein>
    <submittedName>
        <fullName evidence="6">Possible transcriptional regulator</fullName>
    </submittedName>
</protein>
<evidence type="ECO:0000259" key="5">
    <source>
        <dbReference type="PROSITE" id="PS50937"/>
    </source>
</evidence>
<dbReference type="OrthoDB" id="9806513at2"/>
<dbReference type="STRING" id="1291743.LOSG293_130320"/>
<dbReference type="InterPro" id="IPR009061">
    <property type="entry name" value="DNA-bd_dom_put_sf"/>
</dbReference>
<proteinExistence type="predicted"/>
<feature type="domain" description="HTH merR-type" evidence="5">
    <location>
        <begin position="23"/>
        <end position="93"/>
    </location>
</feature>
<dbReference type="EMBL" id="BBJM01000013">
    <property type="protein sequence ID" value="GAK47843.1"/>
    <property type="molecule type" value="Genomic_DNA"/>
</dbReference>
<accession>A0A081BIH5</accession>
<dbReference type="RefSeq" id="WP_034527605.1">
    <property type="nucleotide sequence ID" value="NZ_BBAZ01000020.1"/>
</dbReference>
<dbReference type="AlphaFoldDB" id="A0A081BIH5"/>
<gene>
    <name evidence="6" type="ORF">LOSG293_130320</name>
</gene>
<evidence type="ECO:0000256" key="1">
    <source>
        <dbReference type="ARBA" id="ARBA00022491"/>
    </source>
</evidence>
<keyword evidence="1" id="KW-0678">Repressor</keyword>
<keyword evidence="7" id="KW-1185">Reference proteome</keyword>
<evidence type="ECO:0000256" key="2">
    <source>
        <dbReference type="ARBA" id="ARBA00023015"/>
    </source>
</evidence>
<comment type="caution">
    <text evidence="6">The sequence shown here is derived from an EMBL/GenBank/DDBJ whole genome shotgun (WGS) entry which is preliminary data.</text>
</comment>
<dbReference type="InterPro" id="IPR000551">
    <property type="entry name" value="MerR-type_HTH_dom"/>
</dbReference>
<dbReference type="SUPFAM" id="SSF46955">
    <property type="entry name" value="Putative DNA-binding domain"/>
    <property type="match status" value="1"/>
</dbReference>
<dbReference type="GO" id="GO:0003700">
    <property type="term" value="F:DNA-binding transcription factor activity"/>
    <property type="evidence" value="ECO:0007669"/>
    <property type="project" value="InterPro"/>
</dbReference>
<dbReference type="PANTHER" id="PTHR30204">
    <property type="entry name" value="REDOX-CYCLING DRUG-SENSING TRANSCRIPTIONAL ACTIVATOR SOXR"/>
    <property type="match status" value="1"/>
</dbReference>
<evidence type="ECO:0000313" key="7">
    <source>
        <dbReference type="Proteomes" id="UP000028700"/>
    </source>
</evidence>
<sequence>MKKIIEDDFMQRVKSILKTSHFSLGIGDIADATGVSQRQLRYWEKKGYIKPSTGTEEGKHRKYSYFTLAKVSLIQSFIETGFTLNAAVTKADEHREVANALKQLVINRLSSVETLDNGFKFNLGPIEGLPGKDLIATIHTGQDTTFTLENQPS</sequence>
<evidence type="ECO:0000256" key="3">
    <source>
        <dbReference type="ARBA" id="ARBA00023125"/>
    </source>
</evidence>
<dbReference type="PROSITE" id="PS50937">
    <property type="entry name" value="HTH_MERR_2"/>
    <property type="match status" value="1"/>
</dbReference>
<dbReference type="Proteomes" id="UP000028700">
    <property type="component" value="Unassembled WGS sequence"/>
</dbReference>
<reference evidence="6" key="1">
    <citation type="journal article" date="2014" name="Genome Announc.">
        <title>Draft Genome Sequence of Lactobacillus oryzae Strain SG293T.</title>
        <authorList>
            <person name="Tanizawa Y."/>
            <person name="Fujisawa T."/>
            <person name="Mochizuki T."/>
            <person name="Kaminuma E."/>
            <person name="Nakamura Y."/>
            <person name="Tohno M."/>
        </authorList>
    </citation>
    <scope>NUCLEOTIDE SEQUENCE [LARGE SCALE GENOMIC DNA]</scope>
    <source>
        <strain evidence="6">SG293</strain>
    </source>
</reference>
<evidence type="ECO:0000256" key="4">
    <source>
        <dbReference type="ARBA" id="ARBA00023163"/>
    </source>
</evidence>
<dbReference type="CDD" id="cd01105">
    <property type="entry name" value="HTH_GlnR-like"/>
    <property type="match status" value="1"/>
</dbReference>
<evidence type="ECO:0000313" key="6">
    <source>
        <dbReference type="EMBL" id="GAK47843.1"/>
    </source>
</evidence>
<dbReference type="GO" id="GO:0003677">
    <property type="term" value="F:DNA binding"/>
    <property type="evidence" value="ECO:0007669"/>
    <property type="project" value="UniProtKB-KW"/>
</dbReference>
<dbReference type="PANTHER" id="PTHR30204:SF69">
    <property type="entry name" value="MERR-FAMILY TRANSCRIPTIONAL REGULATOR"/>
    <property type="match status" value="1"/>
</dbReference>
<dbReference type="Pfam" id="PF13411">
    <property type="entry name" value="MerR_1"/>
    <property type="match status" value="1"/>
</dbReference>
<name>A0A081BIH5_9LACO</name>
<keyword evidence="3" id="KW-0238">DNA-binding</keyword>
<dbReference type="InterPro" id="IPR047057">
    <property type="entry name" value="MerR_fam"/>
</dbReference>
<organism evidence="6 7">
    <name type="scientific">Secundilactobacillus oryzae JCM 18671</name>
    <dbReference type="NCBI Taxonomy" id="1291743"/>
    <lineage>
        <taxon>Bacteria</taxon>
        <taxon>Bacillati</taxon>
        <taxon>Bacillota</taxon>
        <taxon>Bacilli</taxon>
        <taxon>Lactobacillales</taxon>
        <taxon>Lactobacillaceae</taxon>
        <taxon>Secundilactobacillus</taxon>
    </lineage>
</organism>
<dbReference type="SMART" id="SM00422">
    <property type="entry name" value="HTH_MERR"/>
    <property type="match status" value="1"/>
</dbReference>
<dbReference type="Gene3D" id="1.10.1660.10">
    <property type="match status" value="1"/>
</dbReference>
<keyword evidence="2" id="KW-0805">Transcription regulation</keyword>
<keyword evidence="4" id="KW-0804">Transcription</keyword>